<dbReference type="InterPro" id="IPR010930">
    <property type="entry name" value="Flg_bb/hook_C_dom"/>
</dbReference>
<name>X1DY27_9ZZZZ</name>
<evidence type="ECO:0000313" key="3">
    <source>
        <dbReference type="EMBL" id="GAH09834.1"/>
    </source>
</evidence>
<dbReference type="Pfam" id="PF06429">
    <property type="entry name" value="Flg_bbr_C"/>
    <property type="match status" value="1"/>
</dbReference>
<comment type="caution">
    <text evidence="3">The sequence shown here is derived from an EMBL/GenBank/DDBJ whole genome shotgun (WGS) entry which is preliminary data.</text>
</comment>
<dbReference type="AlphaFoldDB" id="X1DY27"/>
<gene>
    <name evidence="3" type="ORF">S01H4_57777</name>
</gene>
<organism evidence="3">
    <name type="scientific">marine sediment metagenome</name>
    <dbReference type="NCBI Taxonomy" id="412755"/>
    <lineage>
        <taxon>unclassified sequences</taxon>
        <taxon>metagenomes</taxon>
        <taxon>ecological metagenomes</taxon>
    </lineage>
</organism>
<comment type="similarity">
    <text evidence="1">Belongs to the flagella basal body rod proteins family.</text>
</comment>
<dbReference type="EMBL" id="BART01033668">
    <property type="protein sequence ID" value="GAH09834.1"/>
    <property type="molecule type" value="Genomic_DNA"/>
</dbReference>
<sequence>DEEFTEMIKFQHAYNAAGRVISKMDEMLDTLINGII</sequence>
<reference evidence="3" key="1">
    <citation type="journal article" date="2014" name="Front. Microbiol.">
        <title>High frequency of phylogenetically diverse reductive dehalogenase-homologous genes in deep subseafloor sedimentary metagenomes.</title>
        <authorList>
            <person name="Kawai M."/>
            <person name="Futagami T."/>
            <person name="Toyoda A."/>
            <person name="Takaki Y."/>
            <person name="Nishi S."/>
            <person name="Hori S."/>
            <person name="Arai W."/>
            <person name="Tsubouchi T."/>
            <person name="Morono Y."/>
            <person name="Uchiyama I."/>
            <person name="Ito T."/>
            <person name="Fujiyama A."/>
            <person name="Inagaki F."/>
            <person name="Takami H."/>
        </authorList>
    </citation>
    <scope>NUCLEOTIDE SEQUENCE</scope>
    <source>
        <strain evidence="3">Expedition CK06-06</strain>
    </source>
</reference>
<feature type="domain" description="Flagellar basal-body/hook protein C-terminal" evidence="2">
    <location>
        <begin position="1"/>
        <end position="33"/>
    </location>
</feature>
<dbReference type="PANTHER" id="PTHR30033:SF1">
    <property type="entry name" value="FLAGELLAR HOOK-ASSOCIATED PROTEIN 1"/>
    <property type="match status" value="1"/>
</dbReference>
<dbReference type="InterPro" id="IPR002371">
    <property type="entry name" value="FlgK"/>
</dbReference>
<accession>X1DY27</accession>
<proteinExistence type="inferred from homology"/>
<feature type="non-terminal residue" evidence="3">
    <location>
        <position position="1"/>
    </location>
</feature>
<protein>
    <recommendedName>
        <fullName evidence="2">Flagellar basal-body/hook protein C-terminal domain-containing protein</fullName>
    </recommendedName>
</protein>
<dbReference type="PANTHER" id="PTHR30033">
    <property type="entry name" value="FLAGELLAR HOOK-ASSOCIATED PROTEIN 1"/>
    <property type="match status" value="1"/>
</dbReference>
<evidence type="ECO:0000259" key="2">
    <source>
        <dbReference type="Pfam" id="PF06429"/>
    </source>
</evidence>
<dbReference type="GO" id="GO:0044780">
    <property type="term" value="P:bacterial-type flagellum assembly"/>
    <property type="evidence" value="ECO:0007669"/>
    <property type="project" value="InterPro"/>
</dbReference>
<evidence type="ECO:0000256" key="1">
    <source>
        <dbReference type="ARBA" id="ARBA00009677"/>
    </source>
</evidence>
<dbReference type="SUPFAM" id="SSF64518">
    <property type="entry name" value="Phase 1 flagellin"/>
    <property type="match status" value="1"/>
</dbReference>
<dbReference type="GO" id="GO:0009424">
    <property type="term" value="C:bacterial-type flagellum hook"/>
    <property type="evidence" value="ECO:0007669"/>
    <property type="project" value="InterPro"/>
</dbReference>
<dbReference type="GO" id="GO:0005198">
    <property type="term" value="F:structural molecule activity"/>
    <property type="evidence" value="ECO:0007669"/>
    <property type="project" value="InterPro"/>
</dbReference>